<keyword evidence="4" id="KW-1185">Reference proteome</keyword>
<dbReference type="PANTHER" id="PTHR42954:SF2">
    <property type="entry name" value="FE(2+) TRANSPORT PROTEIN A"/>
    <property type="match status" value="1"/>
</dbReference>
<dbReference type="InterPro" id="IPR008988">
    <property type="entry name" value="Transcriptional_repressor_C"/>
</dbReference>
<keyword evidence="1" id="KW-0408">Iron</keyword>
<evidence type="ECO:0000313" key="4">
    <source>
        <dbReference type="Proteomes" id="UP000185612"/>
    </source>
</evidence>
<dbReference type="STRING" id="52770.BSZ40_03850"/>
<dbReference type="SMART" id="SM00899">
    <property type="entry name" value="FeoA"/>
    <property type="match status" value="1"/>
</dbReference>
<dbReference type="InParanoid" id="A0A1Q5PX78"/>
<evidence type="ECO:0000259" key="2">
    <source>
        <dbReference type="SMART" id="SM00899"/>
    </source>
</evidence>
<accession>A0A1Q5PX78</accession>
<dbReference type="Pfam" id="PF04023">
    <property type="entry name" value="FeoA"/>
    <property type="match status" value="1"/>
</dbReference>
<name>A0A1Q5PX78_9ACTO</name>
<dbReference type="InterPro" id="IPR038157">
    <property type="entry name" value="FeoA_core_dom"/>
</dbReference>
<feature type="domain" description="Ferrous iron transporter FeoA-like" evidence="2">
    <location>
        <begin position="18"/>
        <end position="92"/>
    </location>
</feature>
<dbReference type="GO" id="GO:0046914">
    <property type="term" value="F:transition metal ion binding"/>
    <property type="evidence" value="ECO:0007669"/>
    <property type="project" value="InterPro"/>
</dbReference>
<dbReference type="OrthoDB" id="3260514at2"/>
<evidence type="ECO:0000313" key="3">
    <source>
        <dbReference type="EMBL" id="OKL52059.1"/>
    </source>
</evidence>
<reference evidence="4" key="1">
    <citation type="submission" date="2016-12" db="EMBL/GenBank/DDBJ databases">
        <authorList>
            <person name="Meng X."/>
        </authorList>
    </citation>
    <scope>NUCLEOTIDE SEQUENCE [LARGE SCALE GENOMIC DNA]</scope>
    <source>
        <strain evidence="4">DSM 20732</strain>
    </source>
</reference>
<dbReference type="SUPFAM" id="SSF50037">
    <property type="entry name" value="C-terminal domain of transcriptional repressors"/>
    <property type="match status" value="1"/>
</dbReference>
<evidence type="ECO:0000256" key="1">
    <source>
        <dbReference type="ARBA" id="ARBA00023004"/>
    </source>
</evidence>
<dbReference type="AlphaFoldDB" id="A0A1Q5PX78"/>
<organism evidence="3 4">
    <name type="scientific">Buchananella hordeovulneris</name>
    <dbReference type="NCBI Taxonomy" id="52770"/>
    <lineage>
        <taxon>Bacteria</taxon>
        <taxon>Bacillati</taxon>
        <taxon>Actinomycetota</taxon>
        <taxon>Actinomycetes</taxon>
        <taxon>Actinomycetales</taxon>
        <taxon>Actinomycetaceae</taxon>
        <taxon>Buchananella</taxon>
    </lineage>
</organism>
<sequence>MVPSSRRAHSAEPAGVEVSLASLRPGQVARVEGLAPSVPLRLAQRLKDLGFASGNMVEVVRRAPFWGPTVFRILDYEICLRRHDAKAIRVVAR</sequence>
<comment type="caution">
    <text evidence="3">The sequence shown here is derived from an EMBL/GenBank/DDBJ whole genome shotgun (WGS) entry which is preliminary data.</text>
</comment>
<proteinExistence type="predicted"/>
<dbReference type="InterPro" id="IPR052713">
    <property type="entry name" value="FeoA"/>
</dbReference>
<dbReference type="Gene3D" id="2.30.30.90">
    <property type="match status" value="1"/>
</dbReference>
<dbReference type="EMBL" id="MQVS01000003">
    <property type="protein sequence ID" value="OKL52059.1"/>
    <property type="molecule type" value="Genomic_DNA"/>
</dbReference>
<dbReference type="InterPro" id="IPR007167">
    <property type="entry name" value="Fe-transptr_FeoA-like"/>
</dbReference>
<dbReference type="PANTHER" id="PTHR42954">
    <property type="entry name" value="FE(2+) TRANSPORT PROTEIN A"/>
    <property type="match status" value="1"/>
</dbReference>
<dbReference type="Proteomes" id="UP000185612">
    <property type="component" value="Unassembled WGS sequence"/>
</dbReference>
<protein>
    <recommendedName>
        <fullName evidence="2">Ferrous iron transporter FeoA-like domain-containing protein</fullName>
    </recommendedName>
</protein>
<gene>
    <name evidence="3" type="ORF">BSZ40_03850</name>
</gene>
<dbReference type="RefSeq" id="WP_073823495.1">
    <property type="nucleotide sequence ID" value="NZ_JAUNKL010000040.1"/>
</dbReference>